<dbReference type="VEuPathDB" id="TriTrypDB:TRSC58_00600"/>
<evidence type="ECO:0000256" key="1">
    <source>
        <dbReference type="SAM" id="MobiDB-lite"/>
    </source>
</evidence>
<dbReference type="Pfam" id="PF19042">
    <property type="entry name" value="CBP110"/>
    <property type="match status" value="1"/>
</dbReference>
<dbReference type="EMBL" id="AUPL01000600">
    <property type="protein sequence ID" value="ESL11645.1"/>
    <property type="molecule type" value="Genomic_DNA"/>
</dbReference>
<feature type="compositionally biased region" description="Basic and acidic residues" evidence="1">
    <location>
        <begin position="618"/>
        <end position="635"/>
    </location>
</feature>
<keyword evidence="3" id="KW-1185">Reference proteome</keyword>
<dbReference type="GO" id="GO:0005846">
    <property type="term" value="C:nuclear cap binding complex"/>
    <property type="evidence" value="ECO:0007669"/>
    <property type="project" value="InterPro"/>
</dbReference>
<evidence type="ECO:0000313" key="2">
    <source>
        <dbReference type="EMBL" id="ESL11645.1"/>
    </source>
</evidence>
<evidence type="ECO:0000313" key="3">
    <source>
        <dbReference type="Proteomes" id="UP000031737"/>
    </source>
</evidence>
<protein>
    <recommendedName>
        <fullName evidence="4">Nuclear cap binding complex subunit CBP110</fullName>
    </recommendedName>
</protein>
<reference evidence="2 3" key="1">
    <citation type="submission" date="2013-07" db="EMBL/GenBank/DDBJ databases">
        <authorList>
            <person name="Stoco P.H."/>
            <person name="Wagner G."/>
            <person name="Gerber A."/>
            <person name="Zaha A."/>
            <person name="Thompson C."/>
            <person name="Bartholomeu D.C."/>
            <person name="Luckemeyer D.D."/>
            <person name="Bahia D."/>
            <person name="Loreto E."/>
            <person name="Prestes E.B."/>
            <person name="Lima F.M."/>
            <person name="Rodrigues-Luiz G."/>
            <person name="Vallejo G.A."/>
            <person name="Filho J.F."/>
            <person name="Monteiro K.M."/>
            <person name="Tyler K.M."/>
            <person name="de Almeida L.G."/>
            <person name="Ortiz M.F."/>
            <person name="Siervo M.A."/>
            <person name="de Moraes M.H."/>
            <person name="Cunha O.L."/>
            <person name="Mendonca-Neto R."/>
            <person name="Silva R."/>
            <person name="Teixeira S.M."/>
            <person name="Murta S.M."/>
            <person name="Sincero T.C."/>
            <person name="Mendes T.A."/>
            <person name="Urmenyi T.P."/>
            <person name="Silva V.G."/>
            <person name="da Rocha W.D."/>
            <person name="Andersson B."/>
            <person name="Romanha A.J."/>
            <person name="Steindel M."/>
            <person name="de Vasconcelos A.T."/>
            <person name="Grisard E.C."/>
        </authorList>
    </citation>
    <scope>NUCLEOTIDE SEQUENCE [LARGE SCALE GENOMIC DNA]</scope>
    <source>
        <strain evidence="2 3">SC58</strain>
    </source>
</reference>
<dbReference type="OrthoDB" id="247845at2759"/>
<dbReference type="InterPro" id="IPR043966">
    <property type="entry name" value="CBP110"/>
</dbReference>
<organism evidence="2 3">
    <name type="scientific">Trypanosoma rangeli SC58</name>
    <dbReference type="NCBI Taxonomy" id="429131"/>
    <lineage>
        <taxon>Eukaryota</taxon>
        <taxon>Discoba</taxon>
        <taxon>Euglenozoa</taxon>
        <taxon>Kinetoplastea</taxon>
        <taxon>Metakinetoplastina</taxon>
        <taxon>Trypanosomatida</taxon>
        <taxon>Trypanosomatidae</taxon>
        <taxon>Trypanosoma</taxon>
        <taxon>Herpetosoma</taxon>
    </lineage>
</organism>
<name>A0A061JBD1_TRYRA</name>
<proteinExistence type="predicted"/>
<evidence type="ECO:0008006" key="4">
    <source>
        <dbReference type="Google" id="ProtNLM"/>
    </source>
</evidence>
<comment type="caution">
    <text evidence="2">The sequence shown here is derived from an EMBL/GenBank/DDBJ whole genome shotgun (WGS) entry which is preliminary data.</text>
</comment>
<gene>
    <name evidence="2" type="ORF">TRSC58_00600</name>
</gene>
<dbReference type="Proteomes" id="UP000031737">
    <property type="component" value="Unassembled WGS sequence"/>
</dbReference>
<accession>A0A061JBD1</accession>
<dbReference type="AlphaFoldDB" id="A0A061JBD1"/>
<sequence>MASTPTESTAVERGGAPPLCFLLPPPAPSDVSATDNASKTVDQWLWYFYLTAWSRPFFYRKALPRPTFASDDNYKGGVEKGRAVDFGLSLEESLALVGFPAADVVAAYEARWQCFSRTSGGADVHAKSLERMGGNCMYPPLPRVAESCFGRAFRALAVHDHLSAPAPSSSSVTPSSSSLEKLVQQALGVTRQHCCPPPSGDESEMAVTEEKAIQSALQVMLSPDATMTQHPLLLTLESATSTDDSGWSKKWKRVEEEEEEGEFISEAHRARLFAALTMEAFSRVKKACACMLLAYVNSRCGKVAKARACGVVVGIVEYAVAYRCYREDGTGRCPLSAAALLLCSLVELQESVKREKGQKYGKEEAQEEVLSGGLFATITVACLQEIFFAAVVGGAVTPHRLPPVVAKDAPRSIGKVVAGRNKPQQHQQQQEDSSFQMTVRPAVSRALTLHEVDALLQVLLPVLLQQIGFEWPWSECLRRARVLDKLQQTDVTRADGVRLNSRAAFDELLAAVGRRTYVSRLQNILPQSYESVFAAAFPTAVDNDTAAHDEDGEDTSKTSVRPPLFVIPAYYQAAGEKMIEFFESSGLGGATAQETERVLIRNTDVQPMIVQLQALGSRRTESVDDSDGHNPHADDNDLLSTARLSEDEKHRLVLRYRCEVLLASLVVYTQLQTVSLVQQLLRQLAPLFEKLALPLMQERTLRQPFVLQRRQGYLNDGSNSTEGTIDFTREFKVLMDDIRYEFYPLEWIPEAINAQLRWQTSETDASHSAFYSAFAAVAYQLGLVLHGGPQGLRGGDDTDYKVRMKAYRFFHVLLLNTLVDAVASSCELEGAMALAATRRVGGAQRNTDNNNNTNNNCNDESAQAQQLQQCGAASFHAVVNPHDVVLALAQCLLPLELVSRPQPATVADVEGQRPSAEWLRRVIAWAQSARTRWVMQLQKVGGSTAPLASLPNSLTFDAVPLAREVIRGVRRRLIEKLHVKQIPSMAGHCSSPDPLLQQHLLSLQALLESLALLPQHLSEDNAAVLSAAQLLWSSPLFSHELRVTDRLHRERINIPSQ</sequence>
<feature type="region of interest" description="Disordered" evidence="1">
    <location>
        <begin position="616"/>
        <end position="641"/>
    </location>
</feature>